<dbReference type="Gene3D" id="2.40.37.10">
    <property type="entry name" value="Lyase, Ornithine Decarboxylase, Chain A, domain 1"/>
    <property type="match status" value="1"/>
</dbReference>
<comment type="pathway">
    <text evidence="5">Amino-acid biosynthesis; D-alanine biosynthesis; D-alanine from L-alanine: step 1/1.</text>
</comment>
<keyword evidence="10" id="KW-1185">Reference proteome</keyword>
<dbReference type="PRINTS" id="PR00992">
    <property type="entry name" value="ALARACEMASE"/>
</dbReference>
<proteinExistence type="inferred from homology"/>
<dbReference type="InterPro" id="IPR001608">
    <property type="entry name" value="Ala_racemase_N"/>
</dbReference>
<reference evidence="10" key="1">
    <citation type="journal article" date="2004" name="Environ. Microbiol.">
        <title>The genome of Desulfotalea psychrophila, a sulfate-reducing bacterium from permanently cold Arctic sediments.</title>
        <authorList>
            <person name="Rabus R."/>
            <person name="Ruepp A."/>
            <person name="Frickey T."/>
            <person name="Rattei T."/>
            <person name="Fartmann B."/>
            <person name="Stark M."/>
            <person name="Bauer M."/>
            <person name="Zibat A."/>
            <person name="Lombardot T."/>
            <person name="Becker I."/>
            <person name="Amann J."/>
            <person name="Gellner K."/>
            <person name="Teeling H."/>
            <person name="Leuschner W.D."/>
            <person name="Gloeckner F.-O."/>
            <person name="Lupas A.N."/>
            <person name="Amann R."/>
            <person name="Klenk H.-P."/>
        </authorList>
    </citation>
    <scope>NUCLEOTIDE SEQUENCE [LARGE SCALE GENOMIC DNA]</scope>
    <source>
        <strain evidence="10">DSM 12343 / LSv54</strain>
    </source>
</reference>
<evidence type="ECO:0000313" key="10">
    <source>
        <dbReference type="Proteomes" id="UP000000602"/>
    </source>
</evidence>
<name>Q6AJJ8_DESPS</name>
<dbReference type="GO" id="GO:0030170">
    <property type="term" value="F:pyridoxal phosphate binding"/>
    <property type="evidence" value="ECO:0007669"/>
    <property type="project" value="UniProtKB-UniRule"/>
</dbReference>
<keyword evidence="4 5" id="KW-0413">Isomerase</keyword>
<dbReference type="GO" id="GO:0005829">
    <property type="term" value="C:cytosol"/>
    <property type="evidence" value="ECO:0007669"/>
    <property type="project" value="TreeGrafter"/>
</dbReference>
<feature type="domain" description="Alanine racemase C-terminal" evidence="8">
    <location>
        <begin position="244"/>
        <end position="372"/>
    </location>
</feature>
<dbReference type="UniPathway" id="UPA00042">
    <property type="reaction ID" value="UER00497"/>
</dbReference>
<evidence type="ECO:0000313" key="9">
    <source>
        <dbReference type="EMBL" id="CAG37482.1"/>
    </source>
</evidence>
<keyword evidence="3 5" id="KW-0663">Pyridoxal phosphate</keyword>
<dbReference type="HOGENOM" id="CLU_028393_2_2_7"/>
<dbReference type="EC" id="5.1.1.1" evidence="5"/>
<dbReference type="HAMAP" id="MF_01201">
    <property type="entry name" value="Ala_racemase"/>
    <property type="match status" value="1"/>
</dbReference>
<evidence type="ECO:0000256" key="2">
    <source>
        <dbReference type="ARBA" id="ARBA00001933"/>
    </source>
</evidence>
<dbReference type="PANTHER" id="PTHR30511:SF0">
    <property type="entry name" value="ALANINE RACEMASE, CATABOLIC-RELATED"/>
    <property type="match status" value="1"/>
</dbReference>
<dbReference type="RefSeq" id="WP_011189994.1">
    <property type="nucleotide sequence ID" value="NC_006138.1"/>
</dbReference>
<feature type="binding site" evidence="5 7">
    <location>
        <position position="313"/>
    </location>
    <ligand>
        <name>substrate</name>
    </ligand>
</feature>
<dbReference type="eggNOG" id="COG0787">
    <property type="taxonomic scope" value="Bacteria"/>
</dbReference>
<accession>Q6AJJ8</accession>
<dbReference type="KEGG" id="dps:DP2753"/>
<dbReference type="Pfam" id="PF00842">
    <property type="entry name" value="Ala_racemase_C"/>
    <property type="match status" value="1"/>
</dbReference>
<dbReference type="OrthoDB" id="9813814at2"/>
<dbReference type="Gene3D" id="3.20.20.10">
    <property type="entry name" value="Alanine racemase"/>
    <property type="match status" value="1"/>
</dbReference>
<dbReference type="PANTHER" id="PTHR30511">
    <property type="entry name" value="ALANINE RACEMASE"/>
    <property type="match status" value="1"/>
</dbReference>
<dbReference type="Pfam" id="PF01168">
    <property type="entry name" value="Ala_racemase_N"/>
    <property type="match status" value="1"/>
</dbReference>
<dbReference type="InterPro" id="IPR011079">
    <property type="entry name" value="Ala_racemase_C"/>
</dbReference>
<comment type="similarity">
    <text evidence="5">Belongs to the alanine racemase family.</text>
</comment>
<feature type="active site" description="Proton acceptor; specific for L-alanine" evidence="5">
    <location>
        <position position="265"/>
    </location>
</feature>
<sequence>MKRNSFNNVTVCRSALRKNFKTMQDKMGQGGKLMAMVKADAYGHGAVEVAKALQDVACSSFGVAEIREAVLLRDAGITGDIFVMLGFDLDAVGLMFDYRLTPVVHCYEDIVALSVEGVKRGYEIGCHIKVDTGMRRLGFEPEQVLGVAHNISRLSGVFVAGMLSHFPEADVVNSPSSRDGIRRFASLDVVLKSEFSTVCHLANSGGVLNFPESLFDMGRSGISIYGYHPAGAIEGGGTSPFIPAMSFRSRILQVKKVAAGTGVSYGHSYITKRPTLLAVLPTGYEDGYRRSLSNKAEVLIRGQRAPVRGQICMNACVVDVTDIENVTAGDEVVLLGEQGNERITADDIAEWADTISYEILCMLGHTNNRLYVD</sequence>
<protein>
    <recommendedName>
        <fullName evidence="5">Alanine racemase</fullName>
        <ecNumber evidence="5">5.1.1.1</ecNumber>
    </recommendedName>
</protein>
<comment type="catalytic activity">
    <reaction evidence="1 5">
        <text>L-alanine = D-alanine</text>
        <dbReference type="Rhea" id="RHEA:20249"/>
        <dbReference type="ChEBI" id="CHEBI:57416"/>
        <dbReference type="ChEBI" id="CHEBI:57972"/>
        <dbReference type="EC" id="5.1.1.1"/>
    </reaction>
</comment>
<dbReference type="GO" id="GO:0030632">
    <property type="term" value="P:D-alanine biosynthetic process"/>
    <property type="evidence" value="ECO:0007669"/>
    <property type="project" value="UniProtKB-UniRule"/>
</dbReference>
<feature type="active site" description="Proton acceptor; specific for D-alanine" evidence="5">
    <location>
        <position position="38"/>
    </location>
</feature>
<dbReference type="CDD" id="cd00430">
    <property type="entry name" value="PLPDE_III_AR"/>
    <property type="match status" value="1"/>
</dbReference>
<dbReference type="EMBL" id="CR522870">
    <property type="protein sequence ID" value="CAG37482.1"/>
    <property type="molecule type" value="Genomic_DNA"/>
</dbReference>
<organism evidence="9 10">
    <name type="scientific">Desulfotalea psychrophila (strain LSv54 / DSM 12343)</name>
    <dbReference type="NCBI Taxonomy" id="177439"/>
    <lineage>
        <taxon>Bacteria</taxon>
        <taxon>Pseudomonadati</taxon>
        <taxon>Thermodesulfobacteriota</taxon>
        <taxon>Desulfobulbia</taxon>
        <taxon>Desulfobulbales</taxon>
        <taxon>Desulfocapsaceae</taxon>
        <taxon>Desulfotalea</taxon>
    </lineage>
</organism>
<dbReference type="STRING" id="177439.DP2753"/>
<evidence type="ECO:0000256" key="5">
    <source>
        <dbReference type="HAMAP-Rule" id="MF_01201"/>
    </source>
</evidence>
<dbReference type="AlphaFoldDB" id="Q6AJJ8"/>
<dbReference type="GO" id="GO:0008784">
    <property type="term" value="F:alanine racemase activity"/>
    <property type="evidence" value="ECO:0007669"/>
    <property type="project" value="UniProtKB-UniRule"/>
</dbReference>
<gene>
    <name evidence="9" type="ordered locus">DP2753</name>
</gene>
<evidence type="ECO:0000259" key="8">
    <source>
        <dbReference type="SMART" id="SM01005"/>
    </source>
</evidence>
<evidence type="ECO:0000256" key="3">
    <source>
        <dbReference type="ARBA" id="ARBA00022898"/>
    </source>
</evidence>
<evidence type="ECO:0000256" key="1">
    <source>
        <dbReference type="ARBA" id="ARBA00000316"/>
    </source>
</evidence>
<comment type="function">
    <text evidence="5">Catalyzes the interconversion of L-alanine and D-alanine. May also act on other amino acids.</text>
</comment>
<comment type="cofactor">
    <cofactor evidence="2 5 6">
        <name>pyridoxal 5'-phosphate</name>
        <dbReference type="ChEBI" id="CHEBI:597326"/>
    </cofactor>
</comment>
<feature type="binding site" evidence="5 7">
    <location>
        <position position="136"/>
    </location>
    <ligand>
        <name>substrate</name>
    </ligand>
</feature>
<evidence type="ECO:0000256" key="7">
    <source>
        <dbReference type="PIRSR" id="PIRSR600821-52"/>
    </source>
</evidence>
<dbReference type="NCBIfam" id="TIGR00492">
    <property type="entry name" value="alr"/>
    <property type="match status" value="1"/>
</dbReference>
<evidence type="ECO:0000256" key="4">
    <source>
        <dbReference type="ARBA" id="ARBA00023235"/>
    </source>
</evidence>
<evidence type="ECO:0000256" key="6">
    <source>
        <dbReference type="PIRSR" id="PIRSR600821-50"/>
    </source>
</evidence>
<dbReference type="InterPro" id="IPR000821">
    <property type="entry name" value="Ala_racemase"/>
</dbReference>
<dbReference type="SUPFAM" id="SSF51419">
    <property type="entry name" value="PLP-binding barrel"/>
    <property type="match status" value="1"/>
</dbReference>
<dbReference type="Proteomes" id="UP000000602">
    <property type="component" value="Chromosome"/>
</dbReference>
<dbReference type="FunFam" id="3.20.20.10:FF:000002">
    <property type="entry name" value="Alanine racemase"/>
    <property type="match status" value="1"/>
</dbReference>
<feature type="modified residue" description="N6-(pyridoxal phosphate)lysine" evidence="5 6">
    <location>
        <position position="38"/>
    </location>
</feature>
<dbReference type="InterPro" id="IPR009006">
    <property type="entry name" value="Ala_racemase/Decarboxylase_C"/>
</dbReference>
<dbReference type="SMART" id="SM01005">
    <property type="entry name" value="Ala_racemase_C"/>
    <property type="match status" value="1"/>
</dbReference>
<dbReference type="InterPro" id="IPR029066">
    <property type="entry name" value="PLP-binding_barrel"/>
</dbReference>
<dbReference type="SUPFAM" id="SSF50621">
    <property type="entry name" value="Alanine racemase C-terminal domain-like"/>
    <property type="match status" value="1"/>
</dbReference>